<evidence type="ECO:0000313" key="4">
    <source>
        <dbReference type="Proteomes" id="UP000001593"/>
    </source>
</evidence>
<organism evidence="3 4">
    <name type="scientific">Nematostella vectensis</name>
    <name type="common">Starlet sea anemone</name>
    <dbReference type="NCBI Taxonomy" id="45351"/>
    <lineage>
        <taxon>Eukaryota</taxon>
        <taxon>Metazoa</taxon>
        <taxon>Cnidaria</taxon>
        <taxon>Anthozoa</taxon>
        <taxon>Hexacorallia</taxon>
        <taxon>Actiniaria</taxon>
        <taxon>Edwardsiidae</taxon>
        <taxon>Nematostella</taxon>
    </lineage>
</organism>
<keyword evidence="4" id="KW-1185">Reference proteome</keyword>
<evidence type="ECO:0000313" key="3">
    <source>
        <dbReference type="EMBL" id="EDO37562.1"/>
    </source>
</evidence>
<proteinExistence type="predicted"/>
<dbReference type="EMBL" id="DS469644">
    <property type="protein sequence ID" value="EDO37562.1"/>
    <property type="molecule type" value="Genomic_DNA"/>
</dbReference>
<evidence type="ECO:0000259" key="2">
    <source>
        <dbReference type="SMART" id="SM00041"/>
    </source>
</evidence>
<keyword evidence="1" id="KW-1015">Disulfide bond</keyword>
<protein>
    <recommendedName>
        <fullName evidence="2">CTCK domain-containing protein</fullName>
    </recommendedName>
</protein>
<gene>
    <name evidence="3" type="ORF">NEMVEDRAFT_v1g244904</name>
</gene>
<reference evidence="3 4" key="1">
    <citation type="journal article" date="2007" name="Science">
        <title>Sea anemone genome reveals ancestral eumetazoan gene repertoire and genomic organization.</title>
        <authorList>
            <person name="Putnam N.H."/>
            <person name="Srivastava M."/>
            <person name="Hellsten U."/>
            <person name="Dirks B."/>
            <person name="Chapman J."/>
            <person name="Salamov A."/>
            <person name="Terry A."/>
            <person name="Shapiro H."/>
            <person name="Lindquist E."/>
            <person name="Kapitonov V.V."/>
            <person name="Jurka J."/>
            <person name="Genikhovich G."/>
            <person name="Grigoriev I.V."/>
            <person name="Lucas S.M."/>
            <person name="Steele R.E."/>
            <person name="Finnerty J.R."/>
            <person name="Technau U."/>
            <person name="Martindale M.Q."/>
            <person name="Rokhsar D.S."/>
        </authorList>
    </citation>
    <scope>NUCLEOTIDE SEQUENCE [LARGE SCALE GENOMIC DNA]</scope>
    <source>
        <strain evidence="4">CH2 X CH6</strain>
    </source>
</reference>
<feature type="domain" description="CTCK" evidence="2">
    <location>
        <begin position="142"/>
        <end position="223"/>
    </location>
</feature>
<dbReference type="InParanoid" id="A7SFH8"/>
<name>A7SFH8_NEMVE</name>
<dbReference type="Gene3D" id="2.10.90.10">
    <property type="entry name" value="Cystine-knot cytokines"/>
    <property type="match status" value="1"/>
</dbReference>
<dbReference type="InterPro" id="IPR006207">
    <property type="entry name" value="Cys_knot_C"/>
</dbReference>
<evidence type="ECO:0000256" key="1">
    <source>
        <dbReference type="ARBA" id="ARBA00023157"/>
    </source>
</evidence>
<sequence length="224" mass="25048">MVARNLARLRYLREDGYEFFNNIEDIKGMYRKLGRRNGGSVGSFSWEFLVVLNARRADLIDVLVSLPNLCCRSFVPKGKKQMTGTDPNHVDHFSLSSDAFNARVLKIKMGGVSPIYGTLVVALLVIISEMSAEANYKEVCQPRQGSVDVRLTGCPEGKAFLHLCVGTCYTEDNVVRDEASCTCCKPTKFRSVQVDVECRHNKAWGIVKHVMREHEHCACVPCLG</sequence>
<dbReference type="Proteomes" id="UP000001593">
    <property type="component" value="Unassembled WGS sequence"/>
</dbReference>
<dbReference type="SMART" id="SM00041">
    <property type="entry name" value="CT"/>
    <property type="match status" value="1"/>
</dbReference>
<dbReference type="InterPro" id="IPR029034">
    <property type="entry name" value="Cystine-knot_cytokine"/>
</dbReference>
<dbReference type="HOGENOM" id="CLU_1236343_0_0_1"/>
<dbReference type="AlphaFoldDB" id="A7SFH8"/>
<accession>A7SFH8</accession>